<evidence type="ECO:0000313" key="2">
    <source>
        <dbReference type="EMBL" id="KAF3761392.1"/>
    </source>
</evidence>
<proteinExistence type="predicted"/>
<dbReference type="EMBL" id="MU032351">
    <property type="protein sequence ID" value="KAF3761392.1"/>
    <property type="molecule type" value="Genomic_DNA"/>
</dbReference>
<accession>A0A9P4XU90</accession>
<comment type="caution">
    <text evidence="2">The sequence shown here is derived from an EMBL/GenBank/DDBJ whole genome shotgun (WGS) entry which is preliminary data.</text>
</comment>
<name>A0A9P4XU90_CRYP1</name>
<dbReference type="GO" id="GO:0016788">
    <property type="term" value="F:hydrolase activity, acting on ester bonds"/>
    <property type="evidence" value="ECO:0007669"/>
    <property type="project" value="InterPro"/>
</dbReference>
<dbReference type="InterPro" id="IPR001087">
    <property type="entry name" value="GDSL"/>
</dbReference>
<dbReference type="Pfam" id="PF00657">
    <property type="entry name" value="Lipase_GDSL"/>
    <property type="match status" value="1"/>
</dbReference>
<dbReference type="SUPFAM" id="SSF52266">
    <property type="entry name" value="SGNH hydrolase"/>
    <property type="match status" value="1"/>
</dbReference>
<dbReference type="AlphaFoldDB" id="A0A9P4XU90"/>
<evidence type="ECO:0000256" key="1">
    <source>
        <dbReference type="ARBA" id="ARBA00022801"/>
    </source>
</evidence>
<dbReference type="PANTHER" id="PTHR45648:SF22">
    <property type="entry name" value="GDSL LIPASE_ACYLHYDROLASE FAMILY PROTEIN (AFU_ORTHOLOGUE AFUA_4G14700)"/>
    <property type="match status" value="1"/>
</dbReference>
<gene>
    <name evidence="2" type="ORF">M406DRAFT_266883</name>
</gene>
<keyword evidence="3" id="KW-1185">Reference proteome</keyword>
<dbReference type="InterPro" id="IPR051058">
    <property type="entry name" value="GDSL_Est/Lipase"/>
</dbReference>
<dbReference type="Proteomes" id="UP000803844">
    <property type="component" value="Unassembled WGS sequence"/>
</dbReference>
<reference evidence="2" key="1">
    <citation type="journal article" date="2020" name="Phytopathology">
        <title>Genome sequence of the chestnut blight fungus Cryphonectria parasitica EP155: A fundamental resource for an archetypical invasive plant pathogen.</title>
        <authorList>
            <person name="Crouch J.A."/>
            <person name="Dawe A."/>
            <person name="Aerts A."/>
            <person name="Barry K."/>
            <person name="Churchill A.C.L."/>
            <person name="Grimwood J."/>
            <person name="Hillman B."/>
            <person name="Milgroom M.G."/>
            <person name="Pangilinan J."/>
            <person name="Smith M."/>
            <person name="Salamov A."/>
            <person name="Schmutz J."/>
            <person name="Yadav J."/>
            <person name="Grigoriev I.V."/>
            <person name="Nuss D."/>
        </authorList>
    </citation>
    <scope>NUCLEOTIDE SEQUENCE</scope>
    <source>
        <strain evidence="2">EP155</strain>
    </source>
</reference>
<dbReference type="GeneID" id="63834965"/>
<keyword evidence="1" id="KW-0378">Hydrolase</keyword>
<dbReference type="Gene3D" id="3.40.50.1110">
    <property type="entry name" value="SGNH hydrolase"/>
    <property type="match status" value="1"/>
</dbReference>
<organism evidence="2 3">
    <name type="scientific">Cryphonectria parasitica (strain ATCC 38755 / EP155)</name>
    <dbReference type="NCBI Taxonomy" id="660469"/>
    <lineage>
        <taxon>Eukaryota</taxon>
        <taxon>Fungi</taxon>
        <taxon>Dikarya</taxon>
        <taxon>Ascomycota</taxon>
        <taxon>Pezizomycotina</taxon>
        <taxon>Sordariomycetes</taxon>
        <taxon>Sordariomycetidae</taxon>
        <taxon>Diaporthales</taxon>
        <taxon>Cryphonectriaceae</taxon>
        <taxon>Cryphonectria-Endothia species complex</taxon>
        <taxon>Cryphonectria</taxon>
    </lineage>
</organism>
<evidence type="ECO:0000313" key="3">
    <source>
        <dbReference type="Proteomes" id="UP000803844"/>
    </source>
</evidence>
<sequence length="340" mass="37021">MAAGAWCSSAGHTAPAPTTITPSSCIASQWWHGFSGIKYVFSFGDSYTTTEFKHKQLPYPSPSHPLGNPPYPGRTSANGPNWIDYFTVRYNHSTLQTYNLAYGGATVDSSIVPPYLPSVLSLKGQVLDEFVPGYAERQAPGAPAWAAEETLFAVWMGINDVNGAFAKGPAGPDGTDAINQRVFKEYAELVRTLYGRGARNFVFLNVPAIERSPLTRDQGEEAVRLEGADLAQFNSLIGDMARGLRAEHQDANVWVYDSYADFATVMDNPGAFPQTSGYKNTEDFCDAYQNGTPDPDYFDPACGIRANEYLWSNSLHPTDPVHELVAARVAELLVAGPNIC</sequence>
<dbReference type="CDD" id="cd01846">
    <property type="entry name" value="fatty_acyltransferase_like"/>
    <property type="match status" value="1"/>
</dbReference>
<protein>
    <submittedName>
        <fullName evidence="2">Family 16 carbohydrate esterase</fullName>
    </submittedName>
</protein>
<dbReference type="OrthoDB" id="1600564at2759"/>
<dbReference type="InterPro" id="IPR036514">
    <property type="entry name" value="SGNH_hydro_sf"/>
</dbReference>
<dbReference type="PANTHER" id="PTHR45648">
    <property type="entry name" value="GDSL LIPASE/ACYLHYDROLASE FAMILY PROTEIN (AFU_ORTHOLOGUE AFUA_4G14700)"/>
    <property type="match status" value="1"/>
</dbReference>
<dbReference type="RefSeq" id="XP_040772371.1">
    <property type="nucleotide sequence ID" value="XM_040917836.1"/>
</dbReference>